<dbReference type="Proteomes" id="UP001165122">
    <property type="component" value="Unassembled WGS sequence"/>
</dbReference>
<reference evidence="2" key="1">
    <citation type="journal article" date="2023" name="Commun. Biol.">
        <title>Genome analysis of Parmales, the sister group of diatoms, reveals the evolutionary specialization of diatoms from phago-mixotrophs to photoautotrophs.</title>
        <authorList>
            <person name="Ban H."/>
            <person name="Sato S."/>
            <person name="Yoshikawa S."/>
            <person name="Yamada K."/>
            <person name="Nakamura Y."/>
            <person name="Ichinomiya M."/>
            <person name="Sato N."/>
            <person name="Blanc-Mathieu R."/>
            <person name="Endo H."/>
            <person name="Kuwata A."/>
            <person name="Ogata H."/>
        </authorList>
    </citation>
    <scope>NUCLEOTIDE SEQUENCE [LARGE SCALE GENOMIC DNA]</scope>
    <source>
        <strain evidence="2">NIES 3700</strain>
    </source>
</reference>
<dbReference type="AlphaFoldDB" id="A0A9W7A4B5"/>
<organism evidence="1 2">
    <name type="scientific">Triparma laevis f. longispina</name>
    <dbReference type="NCBI Taxonomy" id="1714387"/>
    <lineage>
        <taxon>Eukaryota</taxon>
        <taxon>Sar</taxon>
        <taxon>Stramenopiles</taxon>
        <taxon>Ochrophyta</taxon>
        <taxon>Bolidophyceae</taxon>
        <taxon>Parmales</taxon>
        <taxon>Triparmaceae</taxon>
        <taxon>Triparma</taxon>
    </lineage>
</organism>
<protein>
    <submittedName>
        <fullName evidence="1">Uncharacterized protein</fullName>
    </submittedName>
</protein>
<dbReference type="EMBL" id="BRXW01000535">
    <property type="protein sequence ID" value="GMH63856.1"/>
    <property type="molecule type" value="Genomic_DNA"/>
</dbReference>
<name>A0A9W7A4B5_9STRA</name>
<proteinExistence type="predicted"/>
<accession>A0A9W7A4B5</accession>
<keyword evidence="2" id="KW-1185">Reference proteome</keyword>
<comment type="caution">
    <text evidence="1">The sequence shown here is derived from an EMBL/GenBank/DDBJ whole genome shotgun (WGS) entry which is preliminary data.</text>
</comment>
<gene>
    <name evidence="1" type="ORF">TrLO_g428</name>
</gene>
<sequence length="119" mass="13530">MPALPNWRPPLPLHRLEALGSDKHDNEAYGQRQWLYAYYDPKPQGEPTSTWLPLYLEASGLRNMAIYEIVGFGYNVVKTYGLEVEGDEPGWEPFNELYAMMRLAKGSSAIQPTVQTIGR</sequence>
<evidence type="ECO:0000313" key="2">
    <source>
        <dbReference type="Proteomes" id="UP001165122"/>
    </source>
</evidence>
<evidence type="ECO:0000313" key="1">
    <source>
        <dbReference type="EMBL" id="GMH63856.1"/>
    </source>
</evidence>